<accession>A0A9P5PDI8</accession>
<proteinExistence type="predicted"/>
<feature type="compositionally biased region" description="Low complexity" evidence="1">
    <location>
        <begin position="12"/>
        <end position="22"/>
    </location>
</feature>
<dbReference type="AlphaFoldDB" id="A0A9P5PDI8"/>
<gene>
    <name evidence="2" type="ORF">BDP27DRAFT_358968</name>
</gene>
<protein>
    <submittedName>
        <fullName evidence="2">Uncharacterized protein</fullName>
    </submittedName>
</protein>
<feature type="region of interest" description="Disordered" evidence="1">
    <location>
        <begin position="1"/>
        <end position="50"/>
    </location>
</feature>
<evidence type="ECO:0000313" key="3">
    <source>
        <dbReference type="Proteomes" id="UP000772434"/>
    </source>
</evidence>
<reference evidence="2" key="1">
    <citation type="submission" date="2020-11" db="EMBL/GenBank/DDBJ databases">
        <authorList>
            <consortium name="DOE Joint Genome Institute"/>
            <person name="Ahrendt S."/>
            <person name="Riley R."/>
            <person name="Andreopoulos W."/>
            <person name="Labutti K."/>
            <person name="Pangilinan J."/>
            <person name="Ruiz-Duenas F.J."/>
            <person name="Barrasa J.M."/>
            <person name="Sanchez-Garcia M."/>
            <person name="Camarero S."/>
            <person name="Miyauchi S."/>
            <person name="Serrano A."/>
            <person name="Linde D."/>
            <person name="Babiker R."/>
            <person name="Drula E."/>
            <person name="Ayuso-Fernandez I."/>
            <person name="Pacheco R."/>
            <person name="Padilla G."/>
            <person name="Ferreira P."/>
            <person name="Barriuso J."/>
            <person name="Kellner H."/>
            <person name="Castanera R."/>
            <person name="Alfaro M."/>
            <person name="Ramirez L."/>
            <person name="Pisabarro A.G."/>
            <person name="Kuo A."/>
            <person name="Tritt A."/>
            <person name="Lipzen A."/>
            <person name="He G."/>
            <person name="Yan M."/>
            <person name="Ng V."/>
            <person name="Cullen D."/>
            <person name="Martin F."/>
            <person name="Rosso M.-N."/>
            <person name="Henrissat B."/>
            <person name="Hibbett D."/>
            <person name="Martinez A.T."/>
            <person name="Grigoriev I.V."/>
        </authorList>
    </citation>
    <scope>NUCLEOTIDE SEQUENCE</scope>
    <source>
        <strain evidence="2">AH 40177</strain>
    </source>
</reference>
<evidence type="ECO:0000256" key="1">
    <source>
        <dbReference type="SAM" id="MobiDB-lite"/>
    </source>
</evidence>
<feature type="region of interest" description="Disordered" evidence="1">
    <location>
        <begin position="77"/>
        <end position="110"/>
    </location>
</feature>
<dbReference type="EMBL" id="JADNRY010000202">
    <property type="protein sequence ID" value="KAF9061438.1"/>
    <property type="molecule type" value="Genomic_DNA"/>
</dbReference>
<name>A0A9P5PDI8_9AGAR</name>
<feature type="compositionally biased region" description="Basic and acidic residues" evidence="1">
    <location>
        <begin position="77"/>
        <end position="99"/>
    </location>
</feature>
<comment type="caution">
    <text evidence="2">The sequence shown here is derived from an EMBL/GenBank/DDBJ whole genome shotgun (WGS) entry which is preliminary data.</text>
</comment>
<organism evidence="2 3">
    <name type="scientific">Rhodocollybia butyracea</name>
    <dbReference type="NCBI Taxonomy" id="206335"/>
    <lineage>
        <taxon>Eukaryota</taxon>
        <taxon>Fungi</taxon>
        <taxon>Dikarya</taxon>
        <taxon>Basidiomycota</taxon>
        <taxon>Agaricomycotina</taxon>
        <taxon>Agaricomycetes</taxon>
        <taxon>Agaricomycetidae</taxon>
        <taxon>Agaricales</taxon>
        <taxon>Marasmiineae</taxon>
        <taxon>Omphalotaceae</taxon>
        <taxon>Rhodocollybia</taxon>
    </lineage>
</organism>
<dbReference type="Proteomes" id="UP000772434">
    <property type="component" value="Unassembled WGS sequence"/>
</dbReference>
<feature type="region of interest" description="Disordered" evidence="1">
    <location>
        <begin position="180"/>
        <end position="204"/>
    </location>
</feature>
<sequence length="204" mass="21981">MHPPATVRDDISLLPPTSSPPSMHRGMGSRNKSLSELSSLGGGTHGHHPYRDIRGEYHSHHGALLHDRDREVMNLNEAKETRHMSSDVREGRIRSRDSSRAPSPTGHAHHGTAPYGYIHCFPFVIITNTPHSPQHHSHLAHSVRVAFGMTPIHLSPAGSSHSHASTTTPASASIIGKLSLHPTHSTHTSPLPSPLLRPGSPGGD</sequence>
<evidence type="ECO:0000313" key="2">
    <source>
        <dbReference type="EMBL" id="KAF9061438.1"/>
    </source>
</evidence>
<keyword evidence="3" id="KW-1185">Reference proteome</keyword>